<evidence type="ECO:0000256" key="5">
    <source>
        <dbReference type="ARBA" id="ARBA00022833"/>
    </source>
</evidence>
<reference evidence="11" key="1">
    <citation type="submission" date="2017-09" db="EMBL/GenBank/DDBJ databases">
        <title>Contemporary evolution of a Lepidopteran species, Heliothis virescens, in response to modern agricultural practices.</title>
        <authorList>
            <person name="Fritz M.L."/>
            <person name="Deyonke A.M."/>
            <person name="Papanicolaou A."/>
            <person name="Micinski S."/>
            <person name="Westbrook J."/>
            <person name="Gould F."/>
        </authorList>
    </citation>
    <scope>NUCLEOTIDE SEQUENCE [LARGE SCALE GENOMIC DNA]</scope>
    <source>
        <strain evidence="11">HvINT-</strain>
        <tissue evidence="11">Whole body</tissue>
    </source>
</reference>
<comment type="subcellular location">
    <subcellularLocation>
        <location evidence="1">Nucleus</location>
    </subcellularLocation>
</comment>
<dbReference type="GO" id="GO:0030674">
    <property type="term" value="F:protein-macromolecule adaptor activity"/>
    <property type="evidence" value="ECO:0007669"/>
    <property type="project" value="UniProtKB-ARBA"/>
</dbReference>
<keyword evidence="6" id="KW-0539">Nucleus</keyword>
<dbReference type="Pfam" id="PF07776">
    <property type="entry name" value="zf-AD"/>
    <property type="match status" value="1"/>
</dbReference>
<evidence type="ECO:0000313" key="11">
    <source>
        <dbReference type="EMBL" id="PCG69587.1"/>
    </source>
</evidence>
<dbReference type="PROSITE" id="PS51915">
    <property type="entry name" value="ZAD"/>
    <property type="match status" value="1"/>
</dbReference>
<evidence type="ECO:0000256" key="7">
    <source>
        <dbReference type="PROSITE-ProRule" id="PRU00042"/>
    </source>
</evidence>
<dbReference type="Pfam" id="PF00096">
    <property type="entry name" value="zf-C2H2"/>
    <property type="match status" value="6"/>
</dbReference>
<gene>
    <name evidence="11" type="ORF">B5V51_3946</name>
</gene>
<feature type="domain" description="ZAD" evidence="10">
    <location>
        <begin position="4"/>
        <end position="77"/>
    </location>
</feature>
<dbReference type="SUPFAM" id="SSF57667">
    <property type="entry name" value="beta-beta-alpha zinc fingers"/>
    <property type="match status" value="4"/>
</dbReference>
<dbReference type="GO" id="GO:0008270">
    <property type="term" value="F:zinc ion binding"/>
    <property type="evidence" value="ECO:0007669"/>
    <property type="project" value="UniProtKB-UniRule"/>
</dbReference>
<dbReference type="SMART" id="SM00868">
    <property type="entry name" value="zf-AD"/>
    <property type="match status" value="1"/>
</dbReference>
<dbReference type="PROSITE" id="PS00028">
    <property type="entry name" value="ZINC_FINGER_C2H2_1"/>
    <property type="match status" value="7"/>
</dbReference>
<dbReference type="SUPFAM" id="SSF57716">
    <property type="entry name" value="Glucocorticoid receptor-like (DNA-binding domain)"/>
    <property type="match status" value="1"/>
</dbReference>
<proteinExistence type="predicted"/>
<keyword evidence="3" id="KW-0677">Repeat</keyword>
<dbReference type="FunFam" id="3.30.160.60:FF:000688">
    <property type="entry name" value="zinc finger protein 197 isoform X1"/>
    <property type="match status" value="1"/>
</dbReference>
<dbReference type="InterPro" id="IPR050331">
    <property type="entry name" value="Zinc_finger"/>
</dbReference>
<accession>A0A2A4JBW9</accession>
<comment type="caution">
    <text evidence="11">The sequence shown here is derived from an EMBL/GenBank/DDBJ whole genome shotgun (WGS) entry which is preliminary data.</text>
</comment>
<dbReference type="EMBL" id="NWSH01001952">
    <property type="protein sequence ID" value="PCG69587.1"/>
    <property type="molecule type" value="Genomic_DNA"/>
</dbReference>
<keyword evidence="5 8" id="KW-0862">Zinc</keyword>
<dbReference type="PANTHER" id="PTHR16515">
    <property type="entry name" value="PR DOMAIN ZINC FINGER PROTEIN"/>
    <property type="match status" value="1"/>
</dbReference>
<evidence type="ECO:0000256" key="8">
    <source>
        <dbReference type="PROSITE-ProRule" id="PRU01263"/>
    </source>
</evidence>
<dbReference type="SMART" id="SM00355">
    <property type="entry name" value="ZnF_C2H2"/>
    <property type="match status" value="7"/>
</dbReference>
<organism evidence="11">
    <name type="scientific">Heliothis virescens</name>
    <name type="common">Tobacco budworm moth</name>
    <dbReference type="NCBI Taxonomy" id="7102"/>
    <lineage>
        <taxon>Eukaryota</taxon>
        <taxon>Metazoa</taxon>
        <taxon>Ecdysozoa</taxon>
        <taxon>Arthropoda</taxon>
        <taxon>Hexapoda</taxon>
        <taxon>Insecta</taxon>
        <taxon>Pterygota</taxon>
        <taxon>Neoptera</taxon>
        <taxon>Endopterygota</taxon>
        <taxon>Lepidoptera</taxon>
        <taxon>Glossata</taxon>
        <taxon>Ditrysia</taxon>
        <taxon>Noctuoidea</taxon>
        <taxon>Noctuidae</taxon>
        <taxon>Heliothinae</taxon>
        <taxon>Heliothis</taxon>
    </lineage>
</organism>
<feature type="domain" description="C2H2-type" evidence="9">
    <location>
        <begin position="160"/>
        <end position="187"/>
    </location>
</feature>
<evidence type="ECO:0000259" key="10">
    <source>
        <dbReference type="PROSITE" id="PS51915"/>
    </source>
</evidence>
<feature type="domain" description="C2H2-type" evidence="9">
    <location>
        <begin position="216"/>
        <end position="243"/>
    </location>
</feature>
<keyword evidence="4 7" id="KW-0863">Zinc-finger</keyword>
<dbReference type="STRING" id="7102.A0A2A4JBW9"/>
<dbReference type="Gene3D" id="3.40.1800.20">
    <property type="match status" value="1"/>
</dbReference>
<evidence type="ECO:0000256" key="2">
    <source>
        <dbReference type="ARBA" id="ARBA00022723"/>
    </source>
</evidence>
<feature type="domain" description="C2H2-type" evidence="9">
    <location>
        <begin position="188"/>
        <end position="215"/>
    </location>
</feature>
<feature type="domain" description="C2H2-type" evidence="9">
    <location>
        <begin position="244"/>
        <end position="271"/>
    </location>
</feature>
<evidence type="ECO:0000256" key="6">
    <source>
        <dbReference type="ARBA" id="ARBA00023242"/>
    </source>
</evidence>
<dbReference type="InterPro" id="IPR036236">
    <property type="entry name" value="Znf_C2H2_sf"/>
</dbReference>
<keyword evidence="2 8" id="KW-0479">Metal-binding</keyword>
<dbReference type="FunFam" id="3.30.160.60:FF:002343">
    <property type="entry name" value="Zinc finger protein 33A"/>
    <property type="match status" value="1"/>
</dbReference>
<feature type="domain" description="C2H2-type" evidence="9">
    <location>
        <begin position="272"/>
        <end position="299"/>
    </location>
</feature>
<protein>
    <recommendedName>
        <fullName evidence="12">Protein krueppel</fullName>
    </recommendedName>
</protein>
<dbReference type="PROSITE" id="PS50157">
    <property type="entry name" value="ZINC_FINGER_C2H2_2"/>
    <property type="match status" value="7"/>
</dbReference>
<feature type="domain" description="C2H2-type" evidence="9">
    <location>
        <begin position="300"/>
        <end position="323"/>
    </location>
</feature>
<evidence type="ECO:0000256" key="3">
    <source>
        <dbReference type="ARBA" id="ARBA00022737"/>
    </source>
</evidence>
<dbReference type="Gene3D" id="3.30.160.60">
    <property type="entry name" value="Classic Zinc Finger"/>
    <property type="match status" value="6"/>
</dbReference>
<feature type="domain" description="C2H2-type" evidence="9">
    <location>
        <begin position="328"/>
        <end position="352"/>
    </location>
</feature>
<dbReference type="InterPro" id="IPR013087">
    <property type="entry name" value="Znf_C2H2_type"/>
</dbReference>
<evidence type="ECO:0008006" key="12">
    <source>
        <dbReference type="Google" id="ProtNLM"/>
    </source>
</evidence>
<dbReference type="PANTHER" id="PTHR16515:SF66">
    <property type="entry name" value="C2H2-TYPE DOMAIN-CONTAINING PROTEIN"/>
    <property type="match status" value="1"/>
</dbReference>
<dbReference type="FunFam" id="3.30.160.60:FF:000446">
    <property type="entry name" value="Zinc finger protein"/>
    <property type="match status" value="1"/>
</dbReference>
<dbReference type="InterPro" id="IPR012934">
    <property type="entry name" value="Znf_AD"/>
</dbReference>
<dbReference type="FunFam" id="3.30.160.60:FF:000912">
    <property type="entry name" value="Zinc finger protein 660"/>
    <property type="match status" value="1"/>
</dbReference>
<name>A0A2A4JBW9_HELVI</name>
<feature type="binding site" evidence="8">
    <location>
        <position position="6"/>
    </location>
    <ligand>
        <name>Zn(2+)</name>
        <dbReference type="ChEBI" id="CHEBI:29105"/>
    </ligand>
</feature>
<feature type="binding site" evidence="8">
    <location>
        <position position="9"/>
    </location>
    <ligand>
        <name>Zn(2+)</name>
        <dbReference type="ChEBI" id="CHEBI:29105"/>
    </ligand>
</feature>
<dbReference type="GO" id="GO:0005634">
    <property type="term" value="C:nucleus"/>
    <property type="evidence" value="ECO:0007669"/>
    <property type="project" value="UniProtKB-SubCell"/>
</dbReference>
<sequence>MTSKICRVCLNREFLVNIFKKTGFLTISTKLMSIAKIQISPEDGLPDTICSKCVQKLDDCIEFIELCETSDVKLRALLESSCREKSLLLDSQKIIVENENFSDNETLSPKSEDKMLFIDESIDHSIQEEQTNLNDVDSKIEVELKIKNSPKTKMKKNRKHQCFICGKVMSSRFRLKTHMRTHTGERPYTCQHCNKNFSLAQNLKVHLRIHTGEKPLQCTICGESFAQSAGLIVHKRKHSGILPYECKLCPRSFRTNGHLLYHTRQHTGEKNFECDTCGRAFIARSDLKKHLVTHTGARPHVCCICGVRLTRATHLKRHMQLTHNKNVYSCDRCPEEFMKKSELERHSETHKD</sequence>
<evidence type="ECO:0000256" key="4">
    <source>
        <dbReference type="ARBA" id="ARBA00022771"/>
    </source>
</evidence>
<evidence type="ECO:0000259" key="9">
    <source>
        <dbReference type="PROSITE" id="PS50157"/>
    </source>
</evidence>
<feature type="binding site" evidence="8">
    <location>
        <position position="50"/>
    </location>
    <ligand>
        <name>Zn(2+)</name>
        <dbReference type="ChEBI" id="CHEBI:29105"/>
    </ligand>
</feature>
<dbReference type="GO" id="GO:0006355">
    <property type="term" value="P:regulation of DNA-templated transcription"/>
    <property type="evidence" value="ECO:0007669"/>
    <property type="project" value="UniProtKB-ARBA"/>
</dbReference>
<dbReference type="AlphaFoldDB" id="A0A2A4JBW9"/>
<feature type="binding site" evidence="8">
    <location>
        <position position="53"/>
    </location>
    <ligand>
        <name>Zn(2+)</name>
        <dbReference type="ChEBI" id="CHEBI:29105"/>
    </ligand>
</feature>
<evidence type="ECO:0000256" key="1">
    <source>
        <dbReference type="ARBA" id="ARBA00004123"/>
    </source>
</evidence>